<keyword evidence="3" id="KW-1015">Disulfide bond</keyword>
<dbReference type="InterPro" id="IPR036058">
    <property type="entry name" value="Kazal_dom_sf"/>
</dbReference>
<dbReference type="Pfam" id="PF07648">
    <property type="entry name" value="Kazal_2"/>
    <property type="match status" value="1"/>
</dbReference>
<feature type="signal peptide" evidence="4">
    <location>
        <begin position="1"/>
        <end position="19"/>
    </location>
</feature>
<name>A0A225VER4_9STRA</name>
<evidence type="ECO:0000313" key="6">
    <source>
        <dbReference type="EMBL" id="OWZ02980.1"/>
    </source>
</evidence>
<dbReference type="InterPro" id="IPR050653">
    <property type="entry name" value="Prot_Inhib_GrowthFact_Antg"/>
</dbReference>
<gene>
    <name evidence="6" type="ORF">PHMEG_00025365</name>
</gene>
<dbReference type="SUPFAM" id="SSF100895">
    <property type="entry name" value="Kazal-type serine protease inhibitors"/>
    <property type="match status" value="1"/>
</dbReference>
<dbReference type="InterPro" id="IPR002350">
    <property type="entry name" value="Kazal_dom"/>
</dbReference>
<evidence type="ECO:0000256" key="1">
    <source>
        <dbReference type="ARBA" id="ARBA00022690"/>
    </source>
</evidence>
<comment type="caution">
    <text evidence="6">The sequence shown here is derived from an EMBL/GenBank/DDBJ whole genome shotgun (WGS) entry which is preliminary data.</text>
</comment>
<feature type="domain" description="Kazal-like" evidence="5">
    <location>
        <begin position="102"/>
        <end position="155"/>
    </location>
</feature>
<dbReference type="EMBL" id="NBNE01005810">
    <property type="protein sequence ID" value="OWZ02980.1"/>
    <property type="molecule type" value="Genomic_DNA"/>
</dbReference>
<dbReference type="Proteomes" id="UP000198211">
    <property type="component" value="Unassembled WGS sequence"/>
</dbReference>
<keyword evidence="2" id="KW-0722">Serine protease inhibitor</keyword>
<organism evidence="6 7">
    <name type="scientific">Phytophthora megakarya</name>
    <dbReference type="NCBI Taxonomy" id="4795"/>
    <lineage>
        <taxon>Eukaryota</taxon>
        <taxon>Sar</taxon>
        <taxon>Stramenopiles</taxon>
        <taxon>Oomycota</taxon>
        <taxon>Peronosporomycetes</taxon>
        <taxon>Peronosporales</taxon>
        <taxon>Peronosporaceae</taxon>
        <taxon>Phytophthora</taxon>
    </lineage>
</organism>
<evidence type="ECO:0000256" key="2">
    <source>
        <dbReference type="ARBA" id="ARBA00022900"/>
    </source>
</evidence>
<sequence length="155" mass="16593">MKFSAGLVLAAITITVTHADIMPLQSQEHSASGEESADGTPTTYCPRIECPTVTDVDGEPYEDLCAIEAAKCEGPFEDPLEEYKRIYGKEFGAPREDNSGDKSASSECSDICPEIYSPVCGSDGVKYSNPCELKAAACKNPERNIVESGDNACQL</sequence>
<keyword evidence="1" id="KW-0646">Protease inhibitor</keyword>
<evidence type="ECO:0000313" key="7">
    <source>
        <dbReference type="Proteomes" id="UP000198211"/>
    </source>
</evidence>
<reference evidence="7" key="1">
    <citation type="submission" date="2017-03" db="EMBL/GenBank/DDBJ databases">
        <title>Phytopthora megakarya and P. palmivora, two closely related causual agents of cacao black pod achieved similar genome size and gene model numbers by different mechanisms.</title>
        <authorList>
            <person name="Ali S."/>
            <person name="Shao J."/>
            <person name="Larry D.J."/>
            <person name="Kronmiller B."/>
            <person name="Shen D."/>
            <person name="Strem M.D."/>
            <person name="Melnick R.L."/>
            <person name="Guiltinan M.J."/>
            <person name="Tyler B.M."/>
            <person name="Meinhardt L.W."/>
            <person name="Bailey B.A."/>
        </authorList>
    </citation>
    <scope>NUCLEOTIDE SEQUENCE [LARGE SCALE GENOMIC DNA]</scope>
    <source>
        <strain evidence="7">zdho120</strain>
    </source>
</reference>
<keyword evidence="7" id="KW-1185">Reference proteome</keyword>
<dbReference type="SMART" id="SM00280">
    <property type="entry name" value="KAZAL"/>
    <property type="match status" value="1"/>
</dbReference>
<dbReference type="PROSITE" id="PS51465">
    <property type="entry name" value="KAZAL_2"/>
    <property type="match status" value="1"/>
</dbReference>
<evidence type="ECO:0000259" key="5">
    <source>
        <dbReference type="PROSITE" id="PS51465"/>
    </source>
</evidence>
<dbReference type="AlphaFoldDB" id="A0A225VER4"/>
<dbReference type="STRING" id="4795.A0A225VER4"/>
<protein>
    <submittedName>
        <fullName evidence="6">Epi2-like protease inhibitor</fullName>
    </submittedName>
</protein>
<feature type="chain" id="PRO_5013347778" evidence="4">
    <location>
        <begin position="20"/>
        <end position="155"/>
    </location>
</feature>
<dbReference type="PANTHER" id="PTHR10913:SF45">
    <property type="entry name" value="FOLLISTATIN, ISOFORM A-RELATED"/>
    <property type="match status" value="1"/>
</dbReference>
<dbReference type="PANTHER" id="PTHR10913">
    <property type="entry name" value="FOLLISTATIN-RELATED"/>
    <property type="match status" value="1"/>
</dbReference>
<dbReference type="Gene3D" id="3.30.60.30">
    <property type="match status" value="1"/>
</dbReference>
<keyword evidence="4" id="KW-0732">Signal</keyword>
<accession>A0A225VER4</accession>
<dbReference type="CDD" id="cd00104">
    <property type="entry name" value="KAZAL_FS"/>
    <property type="match status" value="1"/>
</dbReference>
<proteinExistence type="predicted"/>
<dbReference type="GO" id="GO:0005576">
    <property type="term" value="C:extracellular region"/>
    <property type="evidence" value="ECO:0007669"/>
    <property type="project" value="TreeGrafter"/>
</dbReference>
<evidence type="ECO:0000256" key="3">
    <source>
        <dbReference type="ARBA" id="ARBA00023157"/>
    </source>
</evidence>
<evidence type="ECO:0000256" key="4">
    <source>
        <dbReference type="SAM" id="SignalP"/>
    </source>
</evidence>
<dbReference type="OrthoDB" id="127054at2759"/>